<feature type="region of interest" description="Disordered" evidence="1">
    <location>
        <begin position="44"/>
        <end position="84"/>
    </location>
</feature>
<gene>
    <name evidence="2" type="ORF">KF715C_ch44640</name>
</gene>
<dbReference type="EMBL" id="AP015029">
    <property type="protein sequence ID" value="BAW25037.1"/>
    <property type="molecule type" value="Genomic_DNA"/>
</dbReference>
<dbReference type="Proteomes" id="UP000218731">
    <property type="component" value="Chromosome 1"/>
</dbReference>
<feature type="compositionally biased region" description="Polar residues" evidence="1">
    <location>
        <begin position="74"/>
        <end position="84"/>
    </location>
</feature>
<organism evidence="2 3">
    <name type="scientific">Pseudomonas putida</name>
    <name type="common">Arthrobacter siderocapsulatus</name>
    <dbReference type="NCBI Taxonomy" id="303"/>
    <lineage>
        <taxon>Bacteria</taxon>
        <taxon>Pseudomonadati</taxon>
        <taxon>Pseudomonadota</taxon>
        <taxon>Gammaproteobacteria</taxon>
        <taxon>Pseudomonadales</taxon>
        <taxon>Pseudomonadaceae</taxon>
        <taxon>Pseudomonas</taxon>
    </lineage>
</organism>
<evidence type="ECO:0000256" key="1">
    <source>
        <dbReference type="SAM" id="MobiDB-lite"/>
    </source>
</evidence>
<proteinExistence type="predicted"/>
<accession>A0A1L7NHU4</accession>
<sequence length="84" mass="9173">MTGCWLPRTTLPATGAKAKLVVEGVAGMNGVFEEVNAWNIAWDSSRDKPAPTRAPSSSKDEENLWERACPAKRTGQTTKNQNNQ</sequence>
<reference evidence="2 3" key="1">
    <citation type="submission" date="2015-11" db="EMBL/GenBank/DDBJ databases">
        <title>Complete genome sequencing of a biphenyl-degrading bacterium, Pseudomonas putida KF715 (=NBRC110667).</title>
        <authorList>
            <person name="Suenaga H."/>
            <person name="Fujihara N."/>
            <person name="Watanabe T."/>
            <person name="Hirose J."/>
            <person name="Kimura N."/>
            <person name="Yamazoe A."/>
            <person name="Hosoyama A."/>
            <person name="Shimodaira J."/>
            <person name="Furukawa K."/>
        </authorList>
    </citation>
    <scope>NUCLEOTIDE SEQUENCE [LARGE SCALE GENOMIC DNA]</scope>
    <source>
        <strain evidence="2 3">KF715</strain>
    </source>
</reference>
<evidence type="ECO:0000313" key="3">
    <source>
        <dbReference type="Proteomes" id="UP000218731"/>
    </source>
</evidence>
<evidence type="ECO:0000313" key="2">
    <source>
        <dbReference type="EMBL" id="BAW25037.1"/>
    </source>
</evidence>
<protein>
    <submittedName>
        <fullName evidence="2">Uncharacterized protein</fullName>
    </submittedName>
</protein>
<dbReference type="AlphaFoldDB" id="A0A1L7NHU4"/>
<name>A0A1L7NHU4_PSEPU</name>